<dbReference type="SMART" id="SM00487">
    <property type="entry name" value="DEXDc"/>
    <property type="match status" value="1"/>
</dbReference>
<evidence type="ECO:0000313" key="9">
    <source>
        <dbReference type="Proteomes" id="UP001204144"/>
    </source>
</evidence>
<dbReference type="PROSITE" id="PS51194">
    <property type="entry name" value="HELICASE_CTER"/>
    <property type="match status" value="1"/>
</dbReference>
<dbReference type="PANTHER" id="PTHR47959">
    <property type="entry name" value="ATP-DEPENDENT RNA HELICASE RHLE-RELATED"/>
    <property type="match status" value="1"/>
</dbReference>
<dbReference type="InterPro" id="IPR027417">
    <property type="entry name" value="P-loop_NTPase"/>
</dbReference>
<dbReference type="Gene3D" id="3.40.50.300">
    <property type="entry name" value="P-loop containing nucleotide triphosphate hydrolases"/>
    <property type="match status" value="2"/>
</dbReference>
<dbReference type="GO" id="GO:0003676">
    <property type="term" value="F:nucleic acid binding"/>
    <property type="evidence" value="ECO:0007669"/>
    <property type="project" value="InterPro"/>
</dbReference>
<dbReference type="GO" id="GO:0005829">
    <property type="term" value="C:cytosol"/>
    <property type="evidence" value="ECO:0007669"/>
    <property type="project" value="TreeGrafter"/>
</dbReference>
<evidence type="ECO:0000313" key="8">
    <source>
        <dbReference type="EMBL" id="MCP9762683.1"/>
    </source>
</evidence>
<dbReference type="CDD" id="cd00268">
    <property type="entry name" value="DEADc"/>
    <property type="match status" value="1"/>
</dbReference>
<dbReference type="SMART" id="SM00490">
    <property type="entry name" value="HELICc"/>
    <property type="match status" value="1"/>
</dbReference>
<organism evidence="8 9">
    <name type="scientific">Lacihabitans soyangensis</name>
    <dbReference type="NCBI Taxonomy" id="869394"/>
    <lineage>
        <taxon>Bacteria</taxon>
        <taxon>Pseudomonadati</taxon>
        <taxon>Bacteroidota</taxon>
        <taxon>Cytophagia</taxon>
        <taxon>Cytophagales</taxon>
        <taxon>Leadbetterellaceae</taxon>
        <taxon>Lacihabitans</taxon>
    </lineage>
</organism>
<dbReference type="InterPro" id="IPR012677">
    <property type="entry name" value="Nucleotide-bd_a/b_plait_sf"/>
</dbReference>
<dbReference type="Pfam" id="PF03880">
    <property type="entry name" value="DbpA"/>
    <property type="match status" value="1"/>
</dbReference>
<dbReference type="EMBL" id="RJUF01000013">
    <property type="protein sequence ID" value="MCP9762683.1"/>
    <property type="molecule type" value="Genomic_DNA"/>
</dbReference>
<dbReference type="PANTHER" id="PTHR47959:SF1">
    <property type="entry name" value="ATP-DEPENDENT RNA HELICASE DBPA"/>
    <property type="match status" value="1"/>
</dbReference>
<dbReference type="SUPFAM" id="SSF52540">
    <property type="entry name" value="P-loop containing nucleoside triphosphate hydrolases"/>
    <property type="match status" value="1"/>
</dbReference>
<dbReference type="Gene3D" id="3.30.70.330">
    <property type="match status" value="1"/>
</dbReference>
<dbReference type="RefSeq" id="WP_255036455.1">
    <property type="nucleotide sequence ID" value="NZ_RJUF01000013.1"/>
</dbReference>
<evidence type="ECO:0000259" key="6">
    <source>
        <dbReference type="PROSITE" id="PS51192"/>
    </source>
</evidence>
<name>A0AAE3KS34_9BACT</name>
<dbReference type="CDD" id="cd12252">
    <property type="entry name" value="RRM_DbpA"/>
    <property type="match status" value="1"/>
</dbReference>
<accession>A0AAE3KS34</accession>
<evidence type="ECO:0000256" key="4">
    <source>
        <dbReference type="ARBA" id="ARBA00022840"/>
    </source>
</evidence>
<feature type="domain" description="Helicase ATP-binding" evidence="6">
    <location>
        <begin position="21"/>
        <end position="189"/>
    </location>
</feature>
<dbReference type="GO" id="GO:0003724">
    <property type="term" value="F:RNA helicase activity"/>
    <property type="evidence" value="ECO:0007669"/>
    <property type="project" value="TreeGrafter"/>
</dbReference>
<comment type="similarity">
    <text evidence="5">Belongs to the DEAD box helicase family.</text>
</comment>
<evidence type="ECO:0000256" key="3">
    <source>
        <dbReference type="ARBA" id="ARBA00022806"/>
    </source>
</evidence>
<dbReference type="InterPro" id="IPR050079">
    <property type="entry name" value="DEAD_box_RNA_helicase"/>
</dbReference>
<comment type="caution">
    <text evidence="8">The sequence shown here is derived from an EMBL/GenBank/DDBJ whole genome shotgun (WGS) entry which is preliminary data.</text>
</comment>
<dbReference type="InterPro" id="IPR001650">
    <property type="entry name" value="Helicase_C-like"/>
</dbReference>
<dbReference type="GO" id="GO:0005524">
    <property type="term" value="F:ATP binding"/>
    <property type="evidence" value="ECO:0007669"/>
    <property type="project" value="UniProtKB-KW"/>
</dbReference>
<dbReference type="GO" id="GO:0016787">
    <property type="term" value="F:hydrolase activity"/>
    <property type="evidence" value="ECO:0007669"/>
    <property type="project" value="UniProtKB-KW"/>
</dbReference>
<dbReference type="InterPro" id="IPR044742">
    <property type="entry name" value="DEAD/DEAH_RhlB"/>
</dbReference>
<evidence type="ECO:0000256" key="5">
    <source>
        <dbReference type="ARBA" id="ARBA00038437"/>
    </source>
</evidence>
<dbReference type="InterPro" id="IPR011545">
    <property type="entry name" value="DEAD/DEAH_box_helicase_dom"/>
</dbReference>
<reference evidence="8 9" key="1">
    <citation type="submission" date="2018-11" db="EMBL/GenBank/DDBJ databases">
        <title>Novel bacteria species description.</title>
        <authorList>
            <person name="Han J.-H."/>
        </authorList>
    </citation>
    <scope>NUCLEOTIDE SEQUENCE [LARGE SCALE GENOMIC DNA]</scope>
    <source>
        <strain evidence="8 9">KCTC23259</strain>
    </source>
</reference>
<dbReference type="InterPro" id="IPR005580">
    <property type="entry name" value="DbpA/CsdA_RNA-bd_dom"/>
</dbReference>
<dbReference type="AlphaFoldDB" id="A0AAE3KS34"/>
<dbReference type="CDD" id="cd18787">
    <property type="entry name" value="SF2_C_DEAD"/>
    <property type="match status" value="1"/>
</dbReference>
<dbReference type="Proteomes" id="UP001204144">
    <property type="component" value="Unassembled WGS sequence"/>
</dbReference>
<keyword evidence="3 8" id="KW-0347">Helicase</keyword>
<keyword evidence="2" id="KW-0378">Hydrolase</keyword>
<dbReference type="Pfam" id="PF00271">
    <property type="entry name" value="Helicase_C"/>
    <property type="match status" value="1"/>
</dbReference>
<keyword evidence="9" id="KW-1185">Reference proteome</keyword>
<sequence length="432" mass="48493">MEKILAKIGIEALNKMQIATQKSILEHPNTLLLSPTGSGKTLAFLLPLLQILKPVENQIQAIILVPTRELALQIESVWKSIGSGHKISAFYGGHSMEVEVNSLKNPPALLVGTPGRIADHYTRHTIDSKQVKTIIFDEFDKSLEMGFHEQMQFILERLPKLKKYIFVSATQGISLPSFLNIDSINTIDFINDGQRNQGLALRYVKTNNKIKSLNILLGQISQTPTLIFCNQRDEVEEVANLLTKNGINCGVFHGKIEQIDREKALIRFRNGSVRYLVSTDLAARGLDIPEVENVIHYSMPFHEQEFVHRNGRTARMNASGVAYFFLEEGQRTPQYIAQLPEELALDQSPKAVTKESWTTLYFSGGKKDKINKIDIVGFCLQKGGIEKEALGKIEVQDFASYVAIATPQVPLFLKNIKDQKIKGKKLKIEVAR</sequence>
<dbReference type="InterPro" id="IPR014001">
    <property type="entry name" value="Helicase_ATP-bd"/>
</dbReference>
<evidence type="ECO:0000256" key="2">
    <source>
        <dbReference type="ARBA" id="ARBA00022801"/>
    </source>
</evidence>
<evidence type="ECO:0000256" key="1">
    <source>
        <dbReference type="ARBA" id="ARBA00022741"/>
    </source>
</evidence>
<feature type="domain" description="Helicase C-terminal" evidence="7">
    <location>
        <begin position="212"/>
        <end position="356"/>
    </location>
</feature>
<keyword evidence="4" id="KW-0067">ATP-binding</keyword>
<dbReference type="PROSITE" id="PS51192">
    <property type="entry name" value="HELICASE_ATP_BIND_1"/>
    <property type="match status" value="1"/>
</dbReference>
<gene>
    <name evidence="8" type="ORF">EGI31_06920</name>
</gene>
<keyword evidence="1" id="KW-0547">Nucleotide-binding</keyword>
<evidence type="ECO:0000259" key="7">
    <source>
        <dbReference type="PROSITE" id="PS51194"/>
    </source>
</evidence>
<proteinExistence type="inferred from homology"/>
<dbReference type="Pfam" id="PF00270">
    <property type="entry name" value="DEAD"/>
    <property type="match status" value="1"/>
</dbReference>
<protein>
    <submittedName>
        <fullName evidence="8">DEAD/DEAH box helicase</fullName>
    </submittedName>
</protein>